<evidence type="ECO:0000256" key="4">
    <source>
        <dbReference type="ARBA" id="ARBA00022777"/>
    </source>
</evidence>
<dbReference type="PANTHER" id="PTHR14456">
    <property type="entry name" value="INOSITOL POLYPHOSPHATE KINASE 1"/>
    <property type="match status" value="1"/>
</dbReference>
<dbReference type="PANTHER" id="PTHR14456:SF2">
    <property type="entry name" value="INOSITOL-PENTAKISPHOSPHATE 2-KINASE"/>
    <property type="match status" value="1"/>
</dbReference>
<evidence type="ECO:0000313" key="8">
    <source>
        <dbReference type="Proteomes" id="UP000038009"/>
    </source>
</evidence>
<dbReference type="InterPro" id="IPR009286">
    <property type="entry name" value="Ins_P5_2-kin"/>
</dbReference>
<protein>
    <recommendedName>
        <fullName evidence="1 6">Inositol-pentakisphosphate 2-kinase</fullName>
        <ecNumber evidence="1 6">2.7.1.158</ecNumber>
    </recommendedName>
</protein>
<evidence type="ECO:0000256" key="3">
    <source>
        <dbReference type="ARBA" id="ARBA00022741"/>
    </source>
</evidence>
<dbReference type="GO" id="GO:0032958">
    <property type="term" value="P:inositol phosphate biosynthetic process"/>
    <property type="evidence" value="ECO:0007669"/>
    <property type="project" value="TreeGrafter"/>
</dbReference>
<evidence type="ECO:0000256" key="6">
    <source>
        <dbReference type="RuleBase" id="RU364126"/>
    </source>
</evidence>
<dbReference type="Pfam" id="PF06090">
    <property type="entry name" value="Ins_P5_2-kin"/>
    <property type="match status" value="1"/>
</dbReference>
<accession>A0A0N1PDW9</accession>
<organism evidence="7 8">
    <name type="scientific">Leptomonas seymouri</name>
    <dbReference type="NCBI Taxonomy" id="5684"/>
    <lineage>
        <taxon>Eukaryota</taxon>
        <taxon>Discoba</taxon>
        <taxon>Euglenozoa</taxon>
        <taxon>Kinetoplastea</taxon>
        <taxon>Metakinetoplastina</taxon>
        <taxon>Trypanosomatida</taxon>
        <taxon>Trypanosomatidae</taxon>
        <taxon>Leishmaniinae</taxon>
        <taxon>Leptomonas</taxon>
    </lineage>
</organism>
<proteinExistence type="predicted"/>
<evidence type="ECO:0000313" key="7">
    <source>
        <dbReference type="EMBL" id="KPI87998.1"/>
    </source>
</evidence>
<keyword evidence="4 6" id="KW-0418">Kinase</keyword>
<dbReference type="AlphaFoldDB" id="A0A0N1PDW9"/>
<dbReference type="EMBL" id="LJSK01000066">
    <property type="protein sequence ID" value="KPI87998.1"/>
    <property type="molecule type" value="Genomic_DNA"/>
</dbReference>
<comment type="domain">
    <text evidence="6">The EXKPK motif is conserved in inositol-pentakisphosphate 2-kinases of both family 1 and 2.</text>
</comment>
<comment type="function">
    <text evidence="6">Phosphorylates Ins(1,3,4,5,6)P5 at position 2 to form Ins(1,2,3,4,5,6)P6 (InsP6 or phytate).</text>
</comment>
<name>A0A0N1PDW9_LEPSE</name>
<dbReference type="GO" id="GO:0035299">
    <property type="term" value="F:inositol-1,3,4,5,6-pentakisphosphate 2-kinase activity"/>
    <property type="evidence" value="ECO:0007669"/>
    <property type="project" value="UniProtKB-EC"/>
</dbReference>
<dbReference type="Proteomes" id="UP000038009">
    <property type="component" value="Unassembled WGS sequence"/>
</dbReference>
<comment type="catalytic activity">
    <reaction evidence="6">
        <text>1D-myo-inositol 1,3,4,5,6-pentakisphosphate + ATP = 1D-myo-inositol hexakisphosphate + ADP + H(+)</text>
        <dbReference type="Rhea" id="RHEA:20313"/>
        <dbReference type="ChEBI" id="CHEBI:15378"/>
        <dbReference type="ChEBI" id="CHEBI:30616"/>
        <dbReference type="ChEBI" id="CHEBI:57733"/>
        <dbReference type="ChEBI" id="CHEBI:58130"/>
        <dbReference type="ChEBI" id="CHEBI:456216"/>
        <dbReference type="EC" id="2.7.1.158"/>
    </reaction>
</comment>
<keyword evidence="2 6" id="KW-0808">Transferase</keyword>
<dbReference type="EC" id="2.7.1.158" evidence="1 6"/>
<comment type="caution">
    <text evidence="7">The sequence shown here is derived from an EMBL/GenBank/DDBJ whole genome shotgun (WGS) entry which is preliminary data.</text>
</comment>
<dbReference type="GO" id="GO:0005524">
    <property type="term" value="F:ATP binding"/>
    <property type="evidence" value="ECO:0007669"/>
    <property type="project" value="UniProtKB-KW"/>
</dbReference>
<sequence length="457" mass="50213">MDGSRIVFLGAGRANVVVGLPITDIPNAPLSLRTSVPTQWAALRIRRAAQKECSECYRALKTYAGSRHVVCLESALYAAIEAVVPPKYLKLIEGATEATIVPNFTTNPASLLRMDVTPGKEPEPAAHYTVEVKPKGVWQQPQVIGIAVNGATYWIEEAKHRHCRYTQMRSYKEVRDSTEGEVAATVPAASPARSDRESQLNSPYCPNYLFRASLSSREGLRRLMEVPQNNLKVSGYDSSRALPHRVDTKTLTMGALDGVADAIDASDVLTPLSHLQLFGCAPPAKGEPADVVAAKLLPVLDVELLYRWSLAKDKDEVEWVVLPSNPAAHCSCVDPEANDRALNIGIARRVHPLLDFKTCVDRFYVSTTAKDVTLMISVSSLRGVPVASVPCSRFTDVPAEVGGAFVLRDIDVYRVGAVDLDDKRHKSLDHYYRHDRAIVETFNKSRVARAKEESGFH</sequence>
<dbReference type="OMA" id="YCPNYLF"/>
<evidence type="ECO:0000256" key="5">
    <source>
        <dbReference type="ARBA" id="ARBA00022840"/>
    </source>
</evidence>
<gene>
    <name evidence="7" type="ORF">ABL78_2934</name>
</gene>
<keyword evidence="5 6" id="KW-0067">ATP-binding</keyword>
<dbReference type="GO" id="GO:0005634">
    <property type="term" value="C:nucleus"/>
    <property type="evidence" value="ECO:0007669"/>
    <property type="project" value="TreeGrafter"/>
</dbReference>
<keyword evidence="8" id="KW-1185">Reference proteome</keyword>
<dbReference type="VEuPathDB" id="TriTrypDB:Lsey_0066_0260"/>
<keyword evidence="3 6" id="KW-0547">Nucleotide-binding</keyword>
<evidence type="ECO:0000256" key="1">
    <source>
        <dbReference type="ARBA" id="ARBA00012023"/>
    </source>
</evidence>
<reference evidence="7 8" key="1">
    <citation type="journal article" date="2015" name="PLoS Pathog.">
        <title>Leptomonas seymouri: Adaptations to the Dixenous Life Cycle Analyzed by Genome Sequencing, Transcriptome Profiling and Co-infection with Leishmania donovani.</title>
        <authorList>
            <person name="Kraeva N."/>
            <person name="Butenko A."/>
            <person name="Hlavacova J."/>
            <person name="Kostygov A."/>
            <person name="Myskova J."/>
            <person name="Grybchuk D."/>
            <person name="Lestinova T."/>
            <person name="Votypka J."/>
            <person name="Volf P."/>
            <person name="Opperdoes F."/>
            <person name="Flegontov P."/>
            <person name="Lukes J."/>
            <person name="Yurchenko V."/>
        </authorList>
    </citation>
    <scope>NUCLEOTIDE SEQUENCE [LARGE SCALE GENOMIC DNA]</scope>
    <source>
        <strain evidence="7 8">ATCC 30220</strain>
    </source>
</reference>
<dbReference type="OrthoDB" id="272370at2759"/>
<evidence type="ECO:0000256" key="2">
    <source>
        <dbReference type="ARBA" id="ARBA00022679"/>
    </source>
</evidence>